<comment type="caution">
    <text evidence="14">The sequence shown here is derived from an EMBL/GenBank/DDBJ whole genome shotgun (WGS) entry which is preliminary data.</text>
</comment>
<keyword evidence="8" id="KW-0804">Transcription</keyword>
<dbReference type="InterPro" id="IPR036864">
    <property type="entry name" value="Zn2-C6_fun-type_DNA-bd_sf"/>
</dbReference>
<evidence type="ECO:0000256" key="3">
    <source>
        <dbReference type="ARBA" id="ARBA00011738"/>
    </source>
</evidence>
<evidence type="ECO:0000256" key="2">
    <source>
        <dbReference type="ARBA" id="ARBA00007422"/>
    </source>
</evidence>
<dbReference type="GO" id="GO:0008270">
    <property type="term" value="F:zinc ion binding"/>
    <property type="evidence" value="ECO:0007669"/>
    <property type="project" value="InterPro"/>
</dbReference>
<gene>
    <name evidence="14" type="ORF">B7463_g6209</name>
</gene>
<dbReference type="SMART" id="SM00906">
    <property type="entry name" value="Fungal_trans"/>
    <property type="match status" value="1"/>
</dbReference>
<dbReference type="UniPathway" id="UPA00109">
    <property type="reaction ID" value="UER00189"/>
</dbReference>
<dbReference type="Gene3D" id="3.20.20.70">
    <property type="entry name" value="Aldolase class I"/>
    <property type="match status" value="1"/>
</dbReference>
<dbReference type="Pfam" id="PF00121">
    <property type="entry name" value="TIM"/>
    <property type="match status" value="1"/>
</dbReference>
<dbReference type="PANTHER" id="PTHR31845:SF17">
    <property type="entry name" value="ZN(II)2CYS6 TRANSCRIPTION FACTOR (EUROFUNG)"/>
    <property type="match status" value="1"/>
</dbReference>
<dbReference type="InterPro" id="IPR035990">
    <property type="entry name" value="TIM_sf"/>
</dbReference>
<sequence length="854" mass="94254">MMDGAAGISKARACIECKKHKVKCEKRPGESACTRCRRHNYKCASNNQLQTFIEEDSSWKRAATAKTAQLQAAIVDLLRHKNCQHLSNPSSIAQISPFDPEFSLCPRAETATMSMTPENSLDPEAELEPELISSPMYSLFEVTKLRDLRSSPPTQPPVVNGAEDDLISRGLISLKEAEYLFAFFSRKMNHFLCGGIALAHSDLESVRESSSLLLTSILAIAALHMPGRSDTFDICYSAFITVLSNSLFNRYHTLDEIRGLAIGAFWLSDLSWMLSGHAVRIATEMGLHQSLQKLFRGKHDQFQRAQLWYLLYVCDHHFSIAYSRPPVTHESEGIINYEGFLQHPSAGPGDVMLIAQVALSLSLSNAYHRFGSDSEEALKESDFRLLRGFDVEIETWRMKWESESEDNAYIGSYPSKAIVLHYYFAKFQLNSLSLRAVACDTNLSTDRREAANIAISSAIATLNMVLYEPDIRAALVGVPLFTHTMVAFSAVFLLKVAGKWSSASLNIDRRQVVGLVQNIVDVMSGVKASDKHLTHHITNGLKKVLAKFKSTEMGGQPQAIPIMNGIPTAENEGLPQVPGEITGHIQRDHLEIDVIMTGKSVLQRKGNGPRRIVGVSLKMYFSIEETIAYVEQLQQLGPLATACNVELFVIPDLLSLPMVSNVLKDVPSVIFGAQDCFWEDRGAYTGEVSPRTLKSLGCSLVELGHAERRRLFGETDADVQRKAGAVERNGMVPLICIGEKTHQSTTQAVEECRVQIEAALKATEKEVIFAYEPVWAIGQAEAASAEYVVEVTKGLRKLCQGRDVTIIYGGSAGPGTFQPMSQGVDGLFLGRFAHDIKNVHNIIKEIASANEVQG</sequence>
<dbReference type="GO" id="GO:0000976">
    <property type="term" value="F:transcription cis-regulatory region binding"/>
    <property type="evidence" value="ECO:0007669"/>
    <property type="project" value="TreeGrafter"/>
</dbReference>
<dbReference type="PROSITE" id="PS50048">
    <property type="entry name" value="ZN2_CY6_FUNGAL_2"/>
    <property type="match status" value="1"/>
</dbReference>
<evidence type="ECO:0000256" key="6">
    <source>
        <dbReference type="ARBA" id="ARBA00023015"/>
    </source>
</evidence>
<feature type="non-terminal residue" evidence="14">
    <location>
        <position position="1"/>
    </location>
</feature>
<comment type="subunit">
    <text evidence="3">Homodimer.</text>
</comment>
<proteinExistence type="inferred from homology"/>
<evidence type="ECO:0000256" key="9">
    <source>
        <dbReference type="ARBA" id="ARBA00023235"/>
    </source>
</evidence>
<dbReference type="Proteomes" id="UP000258309">
    <property type="component" value="Unassembled WGS sequence"/>
</dbReference>
<dbReference type="AlphaFoldDB" id="A0A3E2H9M0"/>
<protein>
    <recommendedName>
        <fullName evidence="4">triose-phosphate isomerase</fullName>
        <ecNumber evidence="4">5.3.1.1</ecNumber>
    </recommendedName>
    <alternativeName>
        <fullName evidence="12">Triose-phosphate isomerase</fullName>
    </alternativeName>
</protein>
<evidence type="ECO:0000259" key="13">
    <source>
        <dbReference type="PROSITE" id="PS50048"/>
    </source>
</evidence>
<evidence type="ECO:0000256" key="11">
    <source>
        <dbReference type="ARBA" id="ARBA00024331"/>
    </source>
</evidence>
<dbReference type="SMART" id="SM00066">
    <property type="entry name" value="GAL4"/>
    <property type="match status" value="1"/>
</dbReference>
<dbReference type="GO" id="GO:0006096">
    <property type="term" value="P:glycolytic process"/>
    <property type="evidence" value="ECO:0007669"/>
    <property type="project" value="UniProtKB-UniPathway"/>
</dbReference>
<evidence type="ECO:0000256" key="10">
    <source>
        <dbReference type="ARBA" id="ARBA00023242"/>
    </source>
</evidence>
<dbReference type="Pfam" id="PF00172">
    <property type="entry name" value="Zn_clus"/>
    <property type="match status" value="1"/>
</dbReference>
<evidence type="ECO:0000256" key="5">
    <source>
        <dbReference type="ARBA" id="ARBA00022723"/>
    </source>
</evidence>
<comment type="pathway">
    <text evidence="11">Carbohydrate biosynthesis.</text>
</comment>
<comment type="similarity">
    <text evidence="2">Belongs to the triosephosphate isomerase family.</text>
</comment>
<name>A0A3E2H9M0_SCYLI</name>
<dbReference type="GO" id="GO:0000981">
    <property type="term" value="F:DNA-binding transcription factor activity, RNA polymerase II-specific"/>
    <property type="evidence" value="ECO:0007669"/>
    <property type="project" value="InterPro"/>
</dbReference>
<dbReference type="SUPFAM" id="SSF57701">
    <property type="entry name" value="Zn2/Cys6 DNA-binding domain"/>
    <property type="match status" value="1"/>
</dbReference>
<dbReference type="InterPro" id="IPR007219">
    <property type="entry name" value="XnlR_reg_dom"/>
</dbReference>
<evidence type="ECO:0000313" key="14">
    <source>
        <dbReference type="EMBL" id="RFU30115.1"/>
    </source>
</evidence>
<dbReference type="PANTHER" id="PTHR31845">
    <property type="entry name" value="FINGER DOMAIN PROTEIN, PUTATIVE-RELATED"/>
    <property type="match status" value="1"/>
</dbReference>
<dbReference type="InterPro" id="IPR001138">
    <property type="entry name" value="Zn2Cys6_DnaBD"/>
</dbReference>
<dbReference type="UniPathway" id="UPA00138"/>
<organism evidence="14 15">
    <name type="scientific">Scytalidium lignicola</name>
    <name type="common">Hyphomycete</name>
    <dbReference type="NCBI Taxonomy" id="5539"/>
    <lineage>
        <taxon>Eukaryota</taxon>
        <taxon>Fungi</taxon>
        <taxon>Dikarya</taxon>
        <taxon>Ascomycota</taxon>
        <taxon>Pezizomycotina</taxon>
        <taxon>Leotiomycetes</taxon>
        <taxon>Leotiomycetes incertae sedis</taxon>
        <taxon>Scytalidium</taxon>
    </lineage>
</organism>
<dbReference type="GO" id="GO:0006351">
    <property type="term" value="P:DNA-templated transcription"/>
    <property type="evidence" value="ECO:0007669"/>
    <property type="project" value="InterPro"/>
</dbReference>
<comment type="subcellular location">
    <subcellularLocation>
        <location evidence="1">Nucleus</location>
    </subcellularLocation>
</comment>
<dbReference type="EMBL" id="NCSJ02000108">
    <property type="protein sequence ID" value="RFU30115.1"/>
    <property type="molecule type" value="Genomic_DNA"/>
</dbReference>
<evidence type="ECO:0000256" key="1">
    <source>
        <dbReference type="ARBA" id="ARBA00004123"/>
    </source>
</evidence>
<dbReference type="InterPro" id="IPR051089">
    <property type="entry name" value="prtT"/>
</dbReference>
<keyword evidence="6" id="KW-0805">Transcription regulation</keyword>
<dbReference type="EC" id="5.3.1.1" evidence="4"/>
<feature type="non-terminal residue" evidence="14">
    <location>
        <position position="854"/>
    </location>
</feature>
<dbReference type="GO" id="GO:0006094">
    <property type="term" value="P:gluconeogenesis"/>
    <property type="evidence" value="ECO:0007669"/>
    <property type="project" value="UniProtKB-UniPathway"/>
</dbReference>
<keyword evidence="7" id="KW-0238">DNA-binding</keyword>
<evidence type="ECO:0000256" key="12">
    <source>
        <dbReference type="ARBA" id="ARBA00031906"/>
    </source>
</evidence>
<dbReference type="InterPro" id="IPR013785">
    <property type="entry name" value="Aldolase_TIM"/>
</dbReference>
<keyword evidence="10" id="KW-0539">Nucleus</keyword>
<dbReference type="GO" id="GO:0004807">
    <property type="term" value="F:triose-phosphate isomerase activity"/>
    <property type="evidence" value="ECO:0007669"/>
    <property type="project" value="UniProtKB-EC"/>
</dbReference>
<dbReference type="CDD" id="cd00067">
    <property type="entry name" value="GAL4"/>
    <property type="match status" value="1"/>
</dbReference>
<dbReference type="STRING" id="5539.A0A3E2H9M0"/>
<keyword evidence="9" id="KW-0413">Isomerase</keyword>
<evidence type="ECO:0000256" key="4">
    <source>
        <dbReference type="ARBA" id="ARBA00011940"/>
    </source>
</evidence>
<dbReference type="PROSITE" id="PS51440">
    <property type="entry name" value="TIM_2"/>
    <property type="match status" value="1"/>
</dbReference>
<dbReference type="SUPFAM" id="SSF51351">
    <property type="entry name" value="Triosephosphate isomerase (TIM)"/>
    <property type="match status" value="1"/>
</dbReference>
<dbReference type="InterPro" id="IPR000652">
    <property type="entry name" value="Triosephosphate_isomerase"/>
</dbReference>
<reference evidence="14 15" key="1">
    <citation type="submission" date="2018-05" db="EMBL/GenBank/DDBJ databases">
        <title>Draft genome sequence of Scytalidium lignicola DSM 105466, a ubiquitous saprotrophic fungus.</title>
        <authorList>
            <person name="Buettner E."/>
            <person name="Gebauer A.M."/>
            <person name="Hofrichter M."/>
            <person name="Liers C."/>
            <person name="Kellner H."/>
        </authorList>
    </citation>
    <scope>NUCLEOTIDE SEQUENCE [LARGE SCALE GENOMIC DNA]</scope>
    <source>
        <strain evidence="14 15">DSM 105466</strain>
    </source>
</reference>
<keyword evidence="5" id="KW-0479">Metal-binding</keyword>
<accession>A0A3E2H9M0</accession>
<dbReference type="Gene3D" id="4.10.240.10">
    <property type="entry name" value="Zn(2)-C6 fungal-type DNA-binding domain"/>
    <property type="match status" value="1"/>
</dbReference>
<evidence type="ECO:0000256" key="7">
    <source>
        <dbReference type="ARBA" id="ARBA00023125"/>
    </source>
</evidence>
<dbReference type="GO" id="GO:0005634">
    <property type="term" value="C:nucleus"/>
    <property type="evidence" value="ECO:0007669"/>
    <property type="project" value="UniProtKB-SubCell"/>
</dbReference>
<keyword evidence="15" id="KW-1185">Reference proteome</keyword>
<dbReference type="OrthoDB" id="4060227at2759"/>
<evidence type="ECO:0000256" key="8">
    <source>
        <dbReference type="ARBA" id="ARBA00023163"/>
    </source>
</evidence>
<dbReference type="CDD" id="cd12148">
    <property type="entry name" value="fungal_TF_MHR"/>
    <property type="match status" value="1"/>
</dbReference>
<dbReference type="PROSITE" id="PS00463">
    <property type="entry name" value="ZN2_CY6_FUNGAL_1"/>
    <property type="match status" value="1"/>
</dbReference>
<feature type="domain" description="Zn(2)-C6 fungal-type" evidence="13">
    <location>
        <begin position="13"/>
        <end position="43"/>
    </location>
</feature>
<dbReference type="CDD" id="cd00311">
    <property type="entry name" value="TIM"/>
    <property type="match status" value="1"/>
</dbReference>
<evidence type="ECO:0000313" key="15">
    <source>
        <dbReference type="Proteomes" id="UP000258309"/>
    </source>
</evidence>